<dbReference type="InterPro" id="IPR001764">
    <property type="entry name" value="Glyco_hydro_3_N"/>
</dbReference>
<dbReference type="Pfam" id="PF07691">
    <property type="entry name" value="PA14"/>
    <property type="match status" value="1"/>
</dbReference>
<dbReference type="KEGG" id="pic:PICST_65767"/>
<dbReference type="GO" id="GO:0008422">
    <property type="term" value="F:beta-glucosidase activity"/>
    <property type="evidence" value="ECO:0007669"/>
    <property type="project" value="UniProtKB-EC"/>
</dbReference>
<dbReference type="OrthoDB" id="47059at2759"/>
<dbReference type="InterPro" id="IPR002772">
    <property type="entry name" value="Glyco_hydro_3_C"/>
</dbReference>
<dbReference type="PANTHER" id="PTHR42715">
    <property type="entry name" value="BETA-GLUCOSIDASE"/>
    <property type="match status" value="1"/>
</dbReference>
<dbReference type="InterPro" id="IPR036881">
    <property type="entry name" value="Glyco_hydro_3_C_sf"/>
</dbReference>
<evidence type="ECO:0000256" key="2">
    <source>
        <dbReference type="ARBA" id="ARBA00005336"/>
    </source>
</evidence>
<sequence>MTSRRFDIEEVLAELTLEERISLLAGLDFWHTVSVPRVGIPSLRFSDGPNGLRGTKFFDSVPSACFPCGTGLAATFDKELLFEAGQLMGEEAKHKGAHVILGPTMNMQRGPLGGRGFESFSEDPHLTGQAASSIIRGIQDKGIAATVKHFVCNDLEDQRNSSNSILTERALREIYLEPFRLAIKYANPICVMTSYNKVNGEHVSQSKRLLEEVLRQEWKWDGCIMSDWYGVYTANNAIENGLDLEMPGPPNFRKLTEIRSMVVTKELHIKHIDERVRGVLKLIKYALQSGIPENAPEDTLNNTPETRKLLRKLAHDSVVLLKNEDNLLPLSKDEKIVVIGPNAKYAAYCGGGSASLRAYYTTTPYDSIAAKTSTPIDYTVGAYGHRLLPGLAANLVNPITGKPGYNCKFYRETVGSPERTLIDEYNLDISYILLVDYYNDLAPDSVFFVDFEGEFTPDETAEYEFGASVQGTALIYVDNKLVVDNKTKQRRGNSFFNSGSAEEKGTLLLEKGKTYKVRIEFGSGPTFTCRQEGSTVVAGGGGINLGMAKVIDPEIEIHKAAKLAKEADKVVLNIGLNQEWEAEGFDRPDMELVGYQNKLIDAVLAANPNTVIVNQSGTPVEMPWLPKAKAVLQAWYGGNESGNGIADVLFGDVNPSGKLSLTFPFKTIDNPTYLNFKTERGRVLYNEDIFVGYRFYEKMGRDVAFPFGFGLSYTNFEFADVNVVVEELDDNLEVSVTVSNTGKVDGAEVVQIYIGKEDSDVIRPVKELKGFEKVFLKAGTQETVISTLSLKESVSFFDEYQEKWSVLAGEYQVYVGNSSDNANAIGTFVIERDFLWIGR</sequence>
<keyword evidence="4 6" id="KW-0378">Hydrolase</keyword>
<evidence type="ECO:0000256" key="3">
    <source>
        <dbReference type="ARBA" id="ARBA00012744"/>
    </source>
</evidence>
<keyword evidence="6" id="KW-0119">Carbohydrate metabolism</keyword>
<dbReference type="FunFam" id="3.20.20.300:FF:000006">
    <property type="entry name" value="Beta-glucosidase H"/>
    <property type="match status" value="1"/>
</dbReference>
<evidence type="ECO:0000256" key="5">
    <source>
        <dbReference type="ARBA" id="ARBA00023295"/>
    </source>
</evidence>
<dbReference type="eggNOG" id="ENOG502QR4D">
    <property type="taxonomic scope" value="Eukaryota"/>
</dbReference>
<accession>A3LVI7</accession>
<dbReference type="STRING" id="322104.A3LVI7"/>
<dbReference type="SMART" id="SM01217">
    <property type="entry name" value="Fn3_like"/>
    <property type="match status" value="1"/>
</dbReference>
<dbReference type="Gene3D" id="3.20.20.300">
    <property type="entry name" value="Glycoside hydrolase, family 3, N-terminal domain"/>
    <property type="match status" value="1"/>
</dbReference>
<keyword evidence="9" id="KW-1185">Reference proteome</keyword>
<dbReference type="Gene3D" id="3.40.50.1700">
    <property type="entry name" value="Glycoside hydrolase family 3 C-terminal domain"/>
    <property type="match status" value="1"/>
</dbReference>
<dbReference type="InterPro" id="IPR011658">
    <property type="entry name" value="PA14_dom"/>
</dbReference>
<comment type="similarity">
    <text evidence="2 6">Belongs to the glycosyl hydrolase 3 family.</text>
</comment>
<dbReference type="Pfam" id="PF00933">
    <property type="entry name" value="Glyco_hydro_3"/>
    <property type="match status" value="1"/>
</dbReference>
<dbReference type="FunFam" id="2.60.40.10:FF:000495">
    <property type="entry name" value="Periplasmic beta-glucosidase"/>
    <property type="match status" value="1"/>
</dbReference>
<dbReference type="SUPFAM" id="SSF52279">
    <property type="entry name" value="Beta-D-glucan exohydrolase, C-terminal domain"/>
    <property type="match status" value="1"/>
</dbReference>
<dbReference type="SUPFAM" id="SSF51445">
    <property type="entry name" value="(Trans)glycosidases"/>
    <property type="match status" value="1"/>
</dbReference>
<evidence type="ECO:0000256" key="4">
    <source>
        <dbReference type="ARBA" id="ARBA00022801"/>
    </source>
</evidence>
<dbReference type="OMA" id="GNETGNC"/>
<feature type="domain" description="PA14" evidence="7">
    <location>
        <begin position="400"/>
        <end position="561"/>
    </location>
</feature>
<dbReference type="InterPro" id="IPR026891">
    <property type="entry name" value="Fn3-like"/>
</dbReference>
<dbReference type="GeneID" id="4839223"/>
<dbReference type="PANTHER" id="PTHR42715:SF27">
    <property type="entry name" value="BETA-GLUCOSIDASE-RELATED"/>
    <property type="match status" value="1"/>
</dbReference>
<dbReference type="EC" id="3.2.1.21" evidence="3 6"/>
<dbReference type="Proteomes" id="UP000002258">
    <property type="component" value="Chromosome 5"/>
</dbReference>
<dbReference type="EMBL" id="CP000499">
    <property type="protein sequence ID" value="ABN67130.1"/>
    <property type="molecule type" value="Genomic_DNA"/>
</dbReference>
<dbReference type="InterPro" id="IPR019800">
    <property type="entry name" value="Glyco_hydro_3_AS"/>
</dbReference>
<evidence type="ECO:0000259" key="7">
    <source>
        <dbReference type="PROSITE" id="PS51820"/>
    </source>
</evidence>
<reference evidence="8 9" key="1">
    <citation type="journal article" date="2007" name="Nat. Biotechnol.">
        <title>Genome sequence of the lignocellulose-bioconverting and xylose-fermenting yeast Pichia stipitis.</title>
        <authorList>
            <person name="Jeffries T.W."/>
            <person name="Grigoriev I.V."/>
            <person name="Grimwood J."/>
            <person name="Laplaza J.M."/>
            <person name="Aerts A."/>
            <person name="Salamov A."/>
            <person name="Schmutz J."/>
            <person name="Lindquist E."/>
            <person name="Dehal P."/>
            <person name="Shapiro H."/>
            <person name="Jin Y.S."/>
            <person name="Passoth V."/>
            <person name="Richardson P.M."/>
        </authorList>
    </citation>
    <scope>NUCLEOTIDE SEQUENCE [LARGE SCALE GENOMIC DNA]</scope>
    <source>
        <strain evidence="9">ATCC 58785 / CBS 6054 / NBRC 10063 / NRRL Y-11545</strain>
    </source>
</reference>
<dbReference type="InterPro" id="IPR037524">
    <property type="entry name" value="PA14/GLEYA"/>
</dbReference>
<keyword evidence="6" id="KW-0624">Polysaccharide degradation</keyword>
<keyword evidence="5 6" id="KW-0326">Glycosidase</keyword>
<dbReference type="PRINTS" id="PR00133">
    <property type="entry name" value="GLHYDRLASE3"/>
</dbReference>
<dbReference type="InterPro" id="IPR050288">
    <property type="entry name" value="Cellulose_deg_GH3"/>
</dbReference>
<dbReference type="UniPathway" id="UPA00696"/>
<dbReference type="HOGENOM" id="CLU_004542_4_0_1"/>
<dbReference type="RefSeq" id="XP_001385159.1">
    <property type="nucleotide sequence ID" value="XM_001385122.1"/>
</dbReference>
<evidence type="ECO:0000256" key="1">
    <source>
        <dbReference type="ARBA" id="ARBA00000448"/>
    </source>
</evidence>
<comment type="pathway">
    <text evidence="6">Glycan metabolism; cellulose degradation.</text>
</comment>
<dbReference type="PROSITE" id="PS51820">
    <property type="entry name" value="PA14"/>
    <property type="match status" value="1"/>
</dbReference>
<dbReference type="SMART" id="SM00758">
    <property type="entry name" value="PA14"/>
    <property type="match status" value="1"/>
</dbReference>
<evidence type="ECO:0000313" key="8">
    <source>
        <dbReference type="EMBL" id="ABN67130.1"/>
    </source>
</evidence>
<dbReference type="InterPro" id="IPR013783">
    <property type="entry name" value="Ig-like_fold"/>
</dbReference>
<proteinExistence type="inferred from homology"/>
<dbReference type="Pfam" id="PF14310">
    <property type="entry name" value="Fn3-like"/>
    <property type="match status" value="1"/>
</dbReference>
<dbReference type="InParanoid" id="A3LVI7"/>
<dbReference type="InterPro" id="IPR036962">
    <property type="entry name" value="Glyco_hydro_3_N_sf"/>
</dbReference>
<gene>
    <name evidence="8" type="primary">BGL7</name>
    <name evidence="8" type="ORF">PICST_65767</name>
</gene>
<dbReference type="Gene3D" id="2.60.120.260">
    <property type="entry name" value="Galactose-binding domain-like"/>
    <property type="match status" value="1"/>
</dbReference>
<evidence type="ECO:0000256" key="6">
    <source>
        <dbReference type="RuleBase" id="RU361161"/>
    </source>
</evidence>
<dbReference type="AlphaFoldDB" id="A3LVI7"/>
<comment type="catalytic activity">
    <reaction evidence="1 6">
        <text>Hydrolysis of terminal, non-reducing beta-D-glucosyl residues with release of beta-D-glucose.</text>
        <dbReference type="EC" id="3.2.1.21"/>
    </reaction>
</comment>
<evidence type="ECO:0000313" key="9">
    <source>
        <dbReference type="Proteomes" id="UP000002258"/>
    </source>
</evidence>
<dbReference type="InterPro" id="IPR017853">
    <property type="entry name" value="GH"/>
</dbReference>
<dbReference type="Gene3D" id="2.60.40.10">
    <property type="entry name" value="Immunoglobulins"/>
    <property type="match status" value="1"/>
</dbReference>
<dbReference type="GO" id="GO:0030245">
    <property type="term" value="P:cellulose catabolic process"/>
    <property type="evidence" value="ECO:0007669"/>
    <property type="project" value="UniProtKB-UniPathway"/>
</dbReference>
<name>A3LVI7_PICST</name>
<dbReference type="PROSITE" id="PS00775">
    <property type="entry name" value="GLYCOSYL_HYDROL_F3"/>
    <property type="match status" value="1"/>
</dbReference>
<dbReference type="Pfam" id="PF01915">
    <property type="entry name" value="Glyco_hydro_3_C"/>
    <property type="match status" value="1"/>
</dbReference>
<organism evidence="8 9">
    <name type="scientific">Scheffersomyces stipitis (strain ATCC 58785 / CBS 6054 / NBRC 10063 / NRRL Y-11545)</name>
    <name type="common">Yeast</name>
    <name type="synonym">Pichia stipitis</name>
    <dbReference type="NCBI Taxonomy" id="322104"/>
    <lineage>
        <taxon>Eukaryota</taxon>
        <taxon>Fungi</taxon>
        <taxon>Dikarya</taxon>
        <taxon>Ascomycota</taxon>
        <taxon>Saccharomycotina</taxon>
        <taxon>Pichiomycetes</taxon>
        <taxon>Debaryomycetaceae</taxon>
        <taxon>Scheffersomyces</taxon>
    </lineage>
</organism>
<protein>
    <recommendedName>
        <fullName evidence="3 6">beta-glucosidase</fullName>
        <ecNumber evidence="3 6">3.2.1.21</ecNumber>
    </recommendedName>
</protein>